<evidence type="ECO:0000256" key="1">
    <source>
        <dbReference type="ARBA" id="ARBA00001936"/>
    </source>
</evidence>
<evidence type="ECO:0000256" key="3">
    <source>
        <dbReference type="ARBA" id="ARBA00012168"/>
    </source>
</evidence>
<dbReference type="Gene3D" id="3.40.800.10">
    <property type="entry name" value="Ureohydrolase domain"/>
    <property type="match status" value="1"/>
</dbReference>
<evidence type="ECO:0000256" key="4">
    <source>
        <dbReference type="ARBA" id="ARBA00018123"/>
    </source>
</evidence>
<comment type="pathway">
    <text evidence="2">Nitrogen metabolism; urea cycle; L-ornithine and urea from L-arginine: step 1/1.</text>
</comment>
<keyword evidence="8" id="KW-0464">Manganese</keyword>
<keyword evidence="11" id="KW-1185">Reference proteome</keyword>
<dbReference type="OrthoDB" id="9788689at2"/>
<evidence type="ECO:0000313" key="10">
    <source>
        <dbReference type="EMBL" id="PZE17637.1"/>
    </source>
</evidence>
<dbReference type="GO" id="GO:0030145">
    <property type="term" value="F:manganese ion binding"/>
    <property type="evidence" value="ECO:0007669"/>
    <property type="project" value="TreeGrafter"/>
</dbReference>
<dbReference type="InterPro" id="IPR006035">
    <property type="entry name" value="Ureohydrolase"/>
</dbReference>
<gene>
    <name evidence="10" type="ORF">DNU06_07350</name>
</gene>
<evidence type="ECO:0000256" key="2">
    <source>
        <dbReference type="ARBA" id="ARBA00005098"/>
    </source>
</evidence>
<keyword evidence="7" id="KW-0378">Hydrolase</keyword>
<dbReference type="AlphaFoldDB" id="A0A2W1N0A4"/>
<dbReference type="Pfam" id="PF00491">
    <property type="entry name" value="Arginase"/>
    <property type="match status" value="1"/>
</dbReference>
<dbReference type="RefSeq" id="WP_111062597.1">
    <property type="nucleotide sequence ID" value="NZ_JBHUCU010000027.1"/>
</dbReference>
<name>A0A2W1N0A4_9FLAO</name>
<evidence type="ECO:0000313" key="11">
    <source>
        <dbReference type="Proteomes" id="UP000249248"/>
    </source>
</evidence>
<dbReference type="InterPro" id="IPR014033">
    <property type="entry name" value="Arginase"/>
</dbReference>
<dbReference type="EC" id="3.5.3.1" evidence="3"/>
<evidence type="ECO:0000256" key="5">
    <source>
        <dbReference type="ARBA" id="ARBA00022503"/>
    </source>
</evidence>
<dbReference type="EMBL" id="QKSB01000003">
    <property type="protein sequence ID" value="PZE17637.1"/>
    <property type="molecule type" value="Genomic_DNA"/>
</dbReference>
<dbReference type="GO" id="GO:0004053">
    <property type="term" value="F:arginase activity"/>
    <property type="evidence" value="ECO:0007669"/>
    <property type="project" value="UniProtKB-EC"/>
</dbReference>
<organism evidence="10 11">
    <name type="scientific">Putridiphycobacter roseus</name>
    <dbReference type="NCBI Taxonomy" id="2219161"/>
    <lineage>
        <taxon>Bacteria</taxon>
        <taxon>Pseudomonadati</taxon>
        <taxon>Bacteroidota</taxon>
        <taxon>Flavobacteriia</taxon>
        <taxon>Flavobacteriales</taxon>
        <taxon>Crocinitomicaceae</taxon>
        <taxon>Putridiphycobacter</taxon>
    </lineage>
</organism>
<dbReference type="PRINTS" id="PR00116">
    <property type="entry name" value="ARGINASE"/>
</dbReference>
<dbReference type="CDD" id="cd09989">
    <property type="entry name" value="Arginase"/>
    <property type="match status" value="1"/>
</dbReference>
<dbReference type="PANTHER" id="PTHR43782">
    <property type="entry name" value="ARGINASE"/>
    <property type="match status" value="1"/>
</dbReference>
<comment type="cofactor">
    <cofactor evidence="1">
        <name>Mn(2+)</name>
        <dbReference type="ChEBI" id="CHEBI:29035"/>
    </cofactor>
</comment>
<proteinExistence type="inferred from homology"/>
<dbReference type="InterPro" id="IPR023696">
    <property type="entry name" value="Ureohydrolase_dom_sf"/>
</dbReference>
<dbReference type="PROSITE" id="PS51409">
    <property type="entry name" value="ARGINASE_2"/>
    <property type="match status" value="1"/>
</dbReference>
<keyword evidence="6" id="KW-0479">Metal-binding</keyword>
<reference evidence="10 11" key="1">
    <citation type="submission" date="2018-06" db="EMBL/GenBank/DDBJ databases">
        <title>The draft genome sequence of Crocinitomix sp. SM1701.</title>
        <authorList>
            <person name="Zhang X."/>
        </authorList>
    </citation>
    <scope>NUCLEOTIDE SEQUENCE [LARGE SCALE GENOMIC DNA]</scope>
    <source>
        <strain evidence="10 11">SM1701</strain>
    </source>
</reference>
<comment type="caution">
    <text evidence="10">The sequence shown here is derived from an EMBL/GenBank/DDBJ whole genome shotgun (WGS) entry which is preliminary data.</text>
</comment>
<evidence type="ECO:0000256" key="6">
    <source>
        <dbReference type="ARBA" id="ARBA00022723"/>
    </source>
</evidence>
<dbReference type="Proteomes" id="UP000249248">
    <property type="component" value="Unassembled WGS sequence"/>
</dbReference>
<dbReference type="GO" id="GO:0006525">
    <property type="term" value="P:arginine metabolic process"/>
    <property type="evidence" value="ECO:0007669"/>
    <property type="project" value="UniProtKB-KW"/>
</dbReference>
<accession>A0A2W1N0A4</accession>
<protein>
    <recommendedName>
        <fullName evidence="4">Arginase</fullName>
        <ecNumber evidence="3">3.5.3.1</ecNumber>
    </recommendedName>
</protein>
<comment type="similarity">
    <text evidence="9">Belongs to the arginase family.</text>
</comment>
<evidence type="ECO:0000256" key="7">
    <source>
        <dbReference type="ARBA" id="ARBA00022801"/>
    </source>
</evidence>
<sequence length="316" mass="34699">MIKIIENNSELGAGTRGASLGVNALKVVSRTKEDQFFSQFKIDEIALENQMLDLPTNFPFAKRIDGIVKIFGRTMDAVKQASLDGDFPLVLSGDHSSAGGTIAGIKAAFPNKRLGVVWIDAHADLHTPYTTPSGNVHGMPLATALAADNVDFQINEVKDETLAHWESLKNMGGIAPKVNPEDLIFIAVRDTEAPEDAFLKAQNIRNFTVEEIRDKSKEWVAGQVENLLKDCDIIYISFDVDSMDSILVSKGTGTPVENGLTPEEANYFVNHFAALEKVKCVEFVEINPCLDDKINKMAETAYPILQSVCETLNNRL</sequence>
<evidence type="ECO:0000256" key="8">
    <source>
        <dbReference type="ARBA" id="ARBA00023211"/>
    </source>
</evidence>
<evidence type="ECO:0000256" key="9">
    <source>
        <dbReference type="PROSITE-ProRule" id="PRU00742"/>
    </source>
</evidence>
<keyword evidence="5" id="KW-0056">Arginine metabolism</keyword>
<dbReference type="PANTHER" id="PTHR43782:SF3">
    <property type="entry name" value="ARGINASE"/>
    <property type="match status" value="1"/>
</dbReference>
<dbReference type="GO" id="GO:0005829">
    <property type="term" value="C:cytosol"/>
    <property type="evidence" value="ECO:0007669"/>
    <property type="project" value="TreeGrafter"/>
</dbReference>
<dbReference type="SUPFAM" id="SSF52768">
    <property type="entry name" value="Arginase/deacetylase"/>
    <property type="match status" value="1"/>
</dbReference>